<keyword evidence="3" id="KW-1185">Reference proteome</keyword>
<dbReference type="Proteomes" id="UP001335737">
    <property type="component" value="Unassembled WGS sequence"/>
</dbReference>
<comment type="caution">
    <text evidence="2">The sequence shown here is derived from an EMBL/GenBank/DDBJ whole genome shotgun (WGS) entry which is preliminary data.</text>
</comment>
<dbReference type="InterPro" id="IPR027417">
    <property type="entry name" value="P-loop_NTPase"/>
</dbReference>
<evidence type="ECO:0000313" key="2">
    <source>
        <dbReference type="EMBL" id="MEC5423629.1"/>
    </source>
</evidence>
<dbReference type="PANTHER" id="PTHR40072">
    <property type="entry name" value="MOLYBDOPTERIN-GUANINE DINUCLEOTIDE BIOSYNTHESIS ADAPTER PROTEIN-RELATED"/>
    <property type="match status" value="1"/>
</dbReference>
<dbReference type="PANTHER" id="PTHR40072:SF1">
    <property type="entry name" value="MOLYBDOPTERIN-GUANINE DINUCLEOTIDE BIOSYNTHESIS ADAPTER PROTEIN"/>
    <property type="match status" value="1"/>
</dbReference>
<accession>A0ABU6KEA4</accession>
<dbReference type="InterPro" id="IPR004435">
    <property type="entry name" value="MobB_dom"/>
</dbReference>
<dbReference type="Pfam" id="PF03205">
    <property type="entry name" value="MobB"/>
    <property type="match status" value="1"/>
</dbReference>
<proteinExistence type="predicted"/>
<dbReference type="EMBL" id="JARZFX010000003">
    <property type="protein sequence ID" value="MEC5423629.1"/>
    <property type="molecule type" value="Genomic_DNA"/>
</dbReference>
<sequence>MQIKNPPLIFQVVGYKNSGKTTLMERLISYLSSKELQVGTLKHHGHGGEPASVKETDSSKHLQAGSSISAVQGERELHITVKDTTSFELDELLQFYTVLPLDILLIEGYKKADYPKIVILKDEKDMALLELSNIIAVGCWNEVLAENSDYYTFPLQKTEENLPALIACMVGRQLNEN</sequence>
<dbReference type="Gene3D" id="3.40.50.300">
    <property type="entry name" value="P-loop containing nucleotide triphosphate hydrolases"/>
    <property type="match status" value="1"/>
</dbReference>
<gene>
    <name evidence="2" type="primary">mobB</name>
    <name evidence="2" type="ORF">QGM71_09010</name>
</gene>
<dbReference type="CDD" id="cd03116">
    <property type="entry name" value="MobB"/>
    <property type="match status" value="1"/>
</dbReference>
<dbReference type="SUPFAM" id="SSF52540">
    <property type="entry name" value="P-loop containing nucleoside triphosphate hydrolases"/>
    <property type="match status" value="1"/>
</dbReference>
<protein>
    <submittedName>
        <fullName evidence="2">Molybdopterin-guanine dinucleotide biosynthesis protein B</fullName>
    </submittedName>
</protein>
<dbReference type="NCBIfam" id="TIGR00176">
    <property type="entry name" value="mobB"/>
    <property type="match status" value="1"/>
</dbReference>
<reference evidence="2 3" key="1">
    <citation type="journal article" date="2024" name="Int. J. Syst. Evol. Microbiol.">
        <title>Virgibacillus tibetensis sp. nov., isolated from salt lake on the Tibetan Plateau of China.</title>
        <authorList>
            <person name="Phurbu D."/>
            <person name="Liu Z.-X."/>
            <person name="Wang R."/>
            <person name="Zheng Y.-Y."/>
            <person name="Liu H.-C."/>
            <person name="Zhou Y.-G."/>
            <person name="Yu Y.-J."/>
            <person name="Li A.-H."/>
        </authorList>
    </citation>
    <scope>NUCLEOTIDE SEQUENCE [LARGE SCALE GENOMIC DNA]</scope>
    <source>
        <strain evidence="2 3">C22-A2</strain>
    </source>
</reference>
<dbReference type="InterPro" id="IPR052539">
    <property type="entry name" value="MGD_biosynthesis_adapter"/>
</dbReference>
<organism evidence="2 3">
    <name type="scientific">Virgibacillus tibetensis</name>
    <dbReference type="NCBI Taxonomy" id="3042313"/>
    <lineage>
        <taxon>Bacteria</taxon>
        <taxon>Bacillati</taxon>
        <taxon>Bacillota</taxon>
        <taxon>Bacilli</taxon>
        <taxon>Bacillales</taxon>
        <taxon>Bacillaceae</taxon>
        <taxon>Virgibacillus</taxon>
    </lineage>
</organism>
<feature type="domain" description="Molybdopterin-guanine dinucleotide biosynthesis protein B (MobB)" evidence="1">
    <location>
        <begin position="9"/>
        <end position="138"/>
    </location>
</feature>
<name>A0ABU6KEA4_9BACI</name>
<dbReference type="RefSeq" id="WP_327607198.1">
    <property type="nucleotide sequence ID" value="NZ_JARZFX010000003.1"/>
</dbReference>
<evidence type="ECO:0000259" key="1">
    <source>
        <dbReference type="Pfam" id="PF03205"/>
    </source>
</evidence>
<evidence type="ECO:0000313" key="3">
    <source>
        <dbReference type="Proteomes" id="UP001335737"/>
    </source>
</evidence>